<dbReference type="Pfam" id="PF06826">
    <property type="entry name" value="Asp-Al_Ex"/>
    <property type="match status" value="1"/>
</dbReference>
<feature type="transmembrane region" description="Helical" evidence="8">
    <location>
        <begin position="7"/>
        <end position="26"/>
    </location>
</feature>
<keyword evidence="7 8" id="KW-0472">Membrane</keyword>
<evidence type="ECO:0000259" key="9">
    <source>
        <dbReference type="Pfam" id="PF06826"/>
    </source>
</evidence>
<dbReference type="PANTHER" id="PTHR30445:SF8">
    <property type="entry name" value="K(+)_H(+) ANTIPORTER SUBUNIT KHTT"/>
    <property type="match status" value="1"/>
</dbReference>
<evidence type="ECO:0000256" key="6">
    <source>
        <dbReference type="ARBA" id="ARBA00022989"/>
    </source>
</evidence>
<feature type="transmembrane region" description="Helical" evidence="8">
    <location>
        <begin position="32"/>
        <end position="50"/>
    </location>
</feature>
<organism evidence="10 11">
    <name type="scientific">Mesorhizobium marinum</name>
    <dbReference type="NCBI Taxonomy" id="3228790"/>
    <lineage>
        <taxon>Bacteria</taxon>
        <taxon>Pseudomonadati</taxon>
        <taxon>Pseudomonadota</taxon>
        <taxon>Alphaproteobacteria</taxon>
        <taxon>Hyphomicrobiales</taxon>
        <taxon>Phyllobacteriaceae</taxon>
        <taxon>Mesorhizobium</taxon>
    </lineage>
</organism>
<gene>
    <name evidence="10" type="ORF">ABUE31_22580</name>
</gene>
<keyword evidence="3" id="KW-0813">Transport</keyword>
<dbReference type="EMBL" id="JBFOCI010000016">
    <property type="protein sequence ID" value="MEW9808776.1"/>
    <property type="molecule type" value="Genomic_DNA"/>
</dbReference>
<dbReference type="InterPro" id="IPR050144">
    <property type="entry name" value="AAE_transporter"/>
</dbReference>
<reference evidence="10 11" key="1">
    <citation type="submission" date="2024-06" db="EMBL/GenBank/DDBJ databases">
        <authorList>
            <person name="Tuo L."/>
        </authorList>
    </citation>
    <scope>NUCLEOTIDE SEQUENCE [LARGE SCALE GENOMIC DNA]</scope>
    <source>
        <strain evidence="10 11">ZMM04-5</strain>
    </source>
</reference>
<keyword evidence="4" id="KW-1003">Cell membrane</keyword>
<dbReference type="InterPro" id="IPR006512">
    <property type="entry name" value="YidE_YbjL"/>
</dbReference>
<evidence type="ECO:0000256" key="4">
    <source>
        <dbReference type="ARBA" id="ARBA00022475"/>
    </source>
</evidence>
<protein>
    <submittedName>
        <fullName evidence="10">Aspartate-alanine antiporter</fullName>
    </submittedName>
</protein>
<evidence type="ECO:0000256" key="2">
    <source>
        <dbReference type="ARBA" id="ARBA00009854"/>
    </source>
</evidence>
<sequence>MELIRSFFEHSAISALFVCVALGFAIGRIRVGGIPIGGIPGTLFAAILVGQVGVEVDDNIKTIAFALFIYSLGYVSGPSFFASLGRSTLNLVHLAFVSGTLIFVTIWGLAQIFGLDQGTAAG</sequence>
<comment type="subcellular location">
    <subcellularLocation>
        <location evidence="1">Cell membrane</location>
        <topology evidence="1">Multi-pass membrane protein</topology>
    </subcellularLocation>
</comment>
<evidence type="ECO:0000256" key="8">
    <source>
        <dbReference type="SAM" id="Phobius"/>
    </source>
</evidence>
<feature type="domain" description="YidE/YbjL duplication" evidence="9">
    <location>
        <begin position="15"/>
        <end position="122"/>
    </location>
</feature>
<keyword evidence="6 8" id="KW-1133">Transmembrane helix</keyword>
<evidence type="ECO:0000256" key="1">
    <source>
        <dbReference type="ARBA" id="ARBA00004651"/>
    </source>
</evidence>
<proteinExistence type="inferred from homology"/>
<evidence type="ECO:0000313" key="10">
    <source>
        <dbReference type="EMBL" id="MEW9808776.1"/>
    </source>
</evidence>
<feature type="non-terminal residue" evidence="10">
    <location>
        <position position="122"/>
    </location>
</feature>
<dbReference type="PANTHER" id="PTHR30445">
    <property type="entry name" value="K(+)_H(+) ANTIPORTER SUBUNIT KHTT"/>
    <property type="match status" value="1"/>
</dbReference>
<accession>A0ABV3R633</accession>
<keyword evidence="11" id="KW-1185">Reference proteome</keyword>
<evidence type="ECO:0000313" key="11">
    <source>
        <dbReference type="Proteomes" id="UP001556196"/>
    </source>
</evidence>
<evidence type="ECO:0000256" key="7">
    <source>
        <dbReference type="ARBA" id="ARBA00023136"/>
    </source>
</evidence>
<comment type="similarity">
    <text evidence="2">Belongs to the AAE transporter (TC 2.A.81) family.</text>
</comment>
<keyword evidence="5 8" id="KW-0812">Transmembrane</keyword>
<dbReference type="Proteomes" id="UP001556196">
    <property type="component" value="Unassembled WGS sequence"/>
</dbReference>
<name>A0ABV3R633_9HYPH</name>
<feature type="transmembrane region" description="Helical" evidence="8">
    <location>
        <begin position="62"/>
        <end position="85"/>
    </location>
</feature>
<feature type="transmembrane region" description="Helical" evidence="8">
    <location>
        <begin position="91"/>
        <end position="110"/>
    </location>
</feature>
<evidence type="ECO:0000256" key="3">
    <source>
        <dbReference type="ARBA" id="ARBA00022448"/>
    </source>
</evidence>
<comment type="caution">
    <text evidence="10">The sequence shown here is derived from an EMBL/GenBank/DDBJ whole genome shotgun (WGS) entry which is preliminary data.</text>
</comment>
<evidence type="ECO:0000256" key="5">
    <source>
        <dbReference type="ARBA" id="ARBA00022692"/>
    </source>
</evidence>